<evidence type="ECO:0000313" key="3">
    <source>
        <dbReference type="Proteomes" id="UP000442535"/>
    </source>
</evidence>
<comment type="caution">
    <text evidence="2">The sequence shown here is derived from an EMBL/GenBank/DDBJ whole genome shotgun (WGS) entry which is preliminary data.</text>
</comment>
<keyword evidence="1" id="KW-0732">Signal</keyword>
<organism evidence="2 3">
    <name type="scientific">Mobiluncus porci</name>
    <dbReference type="NCBI Taxonomy" id="2652278"/>
    <lineage>
        <taxon>Bacteria</taxon>
        <taxon>Bacillati</taxon>
        <taxon>Actinomycetota</taxon>
        <taxon>Actinomycetes</taxon>
        <taxon>Actinomycetales</taxon>
        <taxon>Actinomycetaceae</taxon>
        <taxon>Mobiluncus</taxon>
    </lineage>
</organism>
<dbReference type="Proteomes" id="UP000442535">
    <property type="component" value="Unassembled WGS sequence"/>
</dbReference>
<dbReference type="EMBL" id="VUMY01000013">
    <property type="protein sequence ID" value="MST50125.1"/>
    <property type="molecule type" value="Genomic_DNA"/>
</dbReference>
<proteinExistence type="predicted"/>
<protein>
    <recommendedName>
        <fullName evidence="4">Lipoprotein</fullName>
    </recommendedName>
</protein>
<keyword evidence="3" id="KW-1185">Reference proteome</keyword>
<evidence type="ECO:0008006" key="4">
    <source>
        <dbReference type="Google" id="ProtNLM"/>
    </source>
</evidence>
<dbReference type="AlphaFoldDB" id="A0A7K0K512"/>
<name>A0A7K0K512_9ACTO</name>
<feature type="signal peptide" evidence="1">
    <location>
        <begin position="1"/>
        <end position="24"/>
    </location>
</feature>
<feature type="chain" id="PRO_5029499962" description="Lipoprotein" evidence="1">
    <location>
        <begin position="25"/>
        <end position="422"/>
    </location>
</feature>
<evidence type="ECO:0000256" key="1">
    <source>
        <dbReference type="SAM" id="SignalP"/>
    </source>
</evidence>
<reference evidence="2 3" key="1">
    <citation type="submission" date="2019-08" db="EMBL/GenBank/DDBJ databases">
        <title>In-depth cultivation of the pig gut microbiome towards novel bacterial diversity and tailored functional studies.</title>
        <authorList>
            <person name="Wylensek D."/>
            <person name="Hitch T.C.A."/>
            <person name="Clavel T."/>
        </authorList>
    </citation>
    <scope>NUCLEOTIDE SEQUENCE [LARGE SCALE GENOMIC DNA]</scope>
    <source>
        <strain evidence="2 3">RF-GAM-744-WT-7</strain>
    </source>
</reference>
<gene>
    <name evidence="2" type="ORF">FYJ63_07740</name>
</gene>
<dbReference type="RefSeq" id="WP_154545468.1">
    <property type="nucleotide sequence ID" value="NZ_VUMY01000013.1"/>
</dbReference>
<accession>A0A7K0K512</accession>
<evidence type="ECO:0000313" key="2">
    <source>
        <dbReference type="EMBL" id="MST50125.1"/>
    </source>
</evidence>
<dbReference type="PROSITE" id="PS51257">
    <property type="entry name" value="PROKAR_LIPOPROTEIN"/>
    <property type="match status" value="1"/>
</dbReference>
<sequence length="422" mass="47169">MWRIRNAALIAAFCLILVGCASLSSEGEKDATGAAKPKITENSSKAEPVNLMDTGLDFFAERSNYVPDPQRIMDLYDLMDEGGKFPCVRDAQATIPMTFDEPNGELSWCQVLNDEFKILEKIPYPENVPKKGFQLGPVVRDGDKLLFIMTGAQDASTESNWYLVYYDGATSRVISQSNAYGNFAIKNASEPWYLGLCGGKAYWATYDMAGSEKKENANIGILFSQDTARSAVPKLLYEDITSFNVSESCDIVLYSQSESQNGEEESAKYKLIRNGETSRSINIKGDGSKPYLFKNMLAYTQTSSDGSFDLVIINLKSNHADRLTGITGYNYYLYGLSDEMVYLEATQNEKPIVSYIYDIKQRRFYSVPQSYVGLSKVPSSNCNGKARCFLLSRSTSTDIPGEMKKQHKVFLSTQSYVYWSPL</sequence>